<reference evidence="1 2" key="1">
    <citation type="submission" date="2023-07" db="EMBL/GenBank/DDBJ databases">
        <title>Sorghum-associated microbial communities from plants grown in Nebraska, USA.</title>
        <authorList>
            <person name="Schachtman D."/>
        </authorList>
    </citation>
    <scope>NUCLEOTIDE SEQUENCE [LARGE SCALE GENOMIC DNA]</scope>
    <source>
        <strain evidence="1 2">2980</strain>
    </source>
</reference>
<sequence length="235" mass="25856">MTSHGEGTEPRWVAAKGVLVHRCVLAAAGKWLTIEKALQTTAFCGVDESVFVAEARWMARRLTDAITTEDEELGWALIDAGGPYWNAAYEDAVRFSDVQRDRILDGLEELVVRIARAILDEAKRDGWVAILSEVADPYAMLSARTPKEQRAARSRVDLLVHRGHDRIALVVDLKTGCRLPDVDALADEVADNYGHHVSNAIDDEVECRVLGASFTGALRWSDFVVVDTPTQTSAV</sequence>
<accession>A0ABU1S7K2</accession>
<name>A0ABU1S7K2_9MICO</name>
<dbReference type="EMBL" id="JAVDUM010000001">
    <property type="protein sequence ID" value="MDR6865592.1"/>
    <property type="molecule type" value="Genomic_DNA"/>
</dbReference>
<proteinExistence type="predicted"/>
<dbReference type="RefSeq" id="WP_310016589.1">
    <property type="nucleotide sequence ID" value="NZ_JAVDUM010000001.1"/>
</dbReference>
<evidence type="ECO:0008006" key="3">
    <source>
        <dbReference type="Google" id="ProtNLM"/>
    </source>
</evidence>
<keyword evidence="2" id="KW-1185">Reference proteome</keyword>
<dbReference type="Proteomes" id="UP001259347">
    <property type="component" value="Unassembled WGS sequence"/>
</dbReference>
<organism evidence="1 2">
    <name type="scientific">Microbacterium resistens</name>
    <dbReference type="NCBI Taxonomy" id="156977"/>
    <lineage>
        <taxon>Bacteria</taxon>
        <taxon>Bacillati</taxon>
        <taxon>Actinomycetota</taxon>
        <taxon>Actinomycetes</taxon>
        <taxon>Micrococcales</taxon>
        <taxon>Microbacteriaceae</taxon>
        <taxon>Microbacterium</taxon>
    </lineage>
</organism>
<protein>
    <recommendedName>
        <fullName evidence="3">PD-(D/E)XK nuclease superfamily protein</fullName>
    </recommendedName>
</protein>
<gene>
    <name evidence="1" type="ORF">J2Y69_000174</name>
</gene>
<comment type="caution">
    <text evidence="1">The sequence shown here is derived from an EMBL/GenBank/DDBJ whole genome shotgun (WGS) entry which is preliminary data.</text>
</comment>
<evidence type="ECO:0000313" key="1">
    <source>
        <dbReference type="EMBL" id="MDR6865592.1"/>
    </source>
</evidence>
<evidence type="ECO:0000313" key="2">
    <source>
        <dbReference type="Proteomes" id="UP001259347"/>
    </source>
</evidence>